<dbReference type="EMBL" id="AYKW01000009">
    <property type="protein sequence ID" value="PIL32908.1"/>
    <property type="molecule type" value="Genomic_DNA"/>
</dbReference>
<comment type="caution">
    <text evidence="2">The sequence shown here is derived from an EMBL/GenBank/DDBJ whole genome shotgun (WGS) entry which is preliminary data.</text>
</comment>
<organism evidence="2 3">
    <name type="scientific">Ganoderma sinense ZZ0214-1</name>
    <dbReference type="NCBI Taxonomy" id="1077348"/>
    <lineage>
        <taxon>Eukaryota</taxon>
        <taxon>Fungi</taxon>
        <taxon>Dikarya</taxon>
        <taxon>Basidiomycota</taxon>
        <taxon>Agaricomycotina</taxon>
        <taxon>Agaricomycetes</taxon>
        <taxon>Polyporales</taxon>
        <taxon>Polyporaceae</taxon>
        <taxon>Ganoderma</taxon>
    </lineage>
</organism>
<evidence type="ECO:0000313" key="3">
    <source>
        <dbReference type="Proteomes" id="UP000230002"/>
    </source>
</evidence>
<dbReference type="EMBL" id="AYKW01000009">
    <property type="protein sequence ID" value="PIL32900.1"/>
    <property type="molecule type" value="Genomic_DNA"/>
</dbReference>
<dbReference type="Proteomes" id="UP000230002">
    <property type="component" value="Unassembled WGS sequence"/>
</dbReference>
<reference evidence="2 3" key="1">
    <citation type="journal article" date="2015" name="Sci. Rep.">
        <title>Chromosome-level genome map provides insights into diverse defense mechanisms in the medicinal fungus Ganoderma sinense.</title>
        <authorList>
            <person name="Zhu Y."/>
            <person name="Xu J."/>
            <person name="Sun C."/>
            <person name="Zhou S."/>
            <person name="Xu H."/>
            <person name="Nelson D.R."/>
            <person name="Qian J."/>
            <person name="Song J."/>
            <person name="Luo H."/>
            <person name="Xiang L."/>
            <person name="Li Y."/>
            <person name="Xu Z."/>
            <person name="Ji A."/>
            <person name="Wang L."/>
            <person name="Lu S."/>
            <person name="Hayward A."/>
            <person name="Sun W."/>
            <person name="Li X."/>
            <person name="Schwartz D.C."/>
            <person name="Wang Y."/>
            <person name="Chen S."/>
        </authorList>
    </citation>
    <scope>NUCLEOTIDE SEQUENCE [LARGE SCALE GENOMIC DNA]</scope>
    <source>
        <strain evidence="2 3">ZZ0214-1</strain>
    </source>
</reference>
<evidence type="ECO:0000313" key="1">
    <source>
        <dbReference type="EMBL" id="PIL32900.1"/>
    </source>
</evidence>
<evidence type="ECO:0000313" key="2">
    <source>
        <dbReference type="EMBL" id="PIL32908.1"/>
    </source>
</evidence>
<accession>A0A2G8SH62</accession>
<sequence>MPWLLPTTWPDGYVDWAFVEARGGRSSRRVGDGRDTRGDWTTTQGVLPEILKSEQHLKHAFELATKVRDNHLRAFMSAYYLHTPRYHARVVLQTCEQLATELAAMAKAVLSLTPVSCPRALDPPLVVFVSHISIVSEPALIIRVSNLQISTLQFHEPAPPVRYFFRIHLPPSSPSRTLG</sequence>
<keyword evidence="3" id="KW-1185">Reference proteome</keyword>
<gene>
    <name evidence="1" type="ORF">GSI_05018</name>
    <name evidence="2" type="ORF">GSI_05026</name>
</gene>
<proteinExistence type="predicted"/>
<name>A0A2G8SH62_9APHY</name>
<dbReference type="AlphaFoldDB" id="A0A2G8SH62"/>
<protein>
    <submittedName>
        <fullName evidence="2">Uncharacterized protein</fullName>
    </submittedName>
</protein>